<accession>A0A9P1EMF1</accession>
<proteinExistence type="predicted"/>
<gene>
    <name evidence="1" type="ORF">CEURO_LOCUS20377</name>
</gene>
<protein>
    <submittedName>
        <fullName evidence="1">Uncharacterized protein</fullName>
    </submittedName>
</protein>
<dbReference type="AlphaFoldDB" id="A0A9P1EMF1"/>
<evidence type="ECO:0000313" key="2">
    <source>
        <dbReference type="Proteomes" id="UP001152484"/>
    </source>
</evidence>
<evidence type="ECO:0000313" key="1">
    <source>
        <dbReference type="EMBL" id="CAH9114466.1"/>
    </source>
</evidence>
<keyword evidence="2" id="KW-1185">Reference proteome</keyword>
<name>A0A9P1EMF1_CUSEU</name>
<dbReference type="OrthoDB" id="10304363at2759"/>
<reference evidence="1" key="1">
    <citation type="submission" date="2022-07" db="EMBL/GenBank/DDBJ databases">
        <authorList>
            <person name="Macas J."/>
            <person name="Novak P."/>
            <person name="Neumann P."/>
        </authorList>
    </citation>
    <scope>NUCLEOTIDE SEQUENCE</scope>
</reference>
<dbReference type="EMBL" id="CAMAPE010000065">
    <property type="protein sequence ID" value="CAH9114466.1"/>
    <property type="molecule type" value="Genomic_DNA"/>
</dbReference>
<sequence length="130" mass="15010">MKTSEIYYTLWFIIMIGNIRVSIEIIDGEDPGILDYVQRSSKCSNKKPPCSECRKHVLALIQEDGDSTTSKIPSRMCCSQFIEWGHDCYCLWVSSDDHVDYMDFGDSMDVLQNIPNIWNRCKSMTENLPN</sequence>
<organism evidence="1 2">
    <name type="scientific">Cuscuta europaea</name>
    <name type="common">European dodder</name>
    <dbReference type="NCBI Taxonomy" id="41803"/>
    <lineage>
        <taxon>Eukaryota</taxon>
        <taxon>Viridiplantae</taxon>
        <taxon>Streptophyta</taxon>
        <taxon>Embryophyta</taxon>
        <taxon>Tracheophyta</taxon>
        <taxon>Spermatophyta</taxon>
        <taxon>Magnoliopsida</taxon>
        <taxon>eudicotyledons</taxon>
        <taxon>Gunneridae</taxon>
        <taxon>Pentapetalae</taxon>
        <taxon>asterids</taxon>
        <taxon>lamiids</taxon>
        <taxon>Solanales</taxon>
        <taxon>Convolvulaceae</taxon>
        <taxon>Cuscuteae</taxon>
        <taxon>Cuscuta</taxon>
        <taxon>Cuscuta subgen. Cuscuta</taxon>
    </lineage>
</organism>
<comment type="caution">
    <text evidence="1">The sequence shown here is derived from an EMBL/GenBank/DDBJ whole genome shotgun (WGS) entry which is preliminary data.</text>
</comment>
<dbReference type="Proteomes" id="UP001152484">
    <property type="component" value="Unassembled WGS sequence"/>
</dbReference>